<evidence type="ECO:0000313" key="3">
    <source>
        <dbReference type="Proteomes" id="UP000823614"/>
    </source>
</evidence>
<dbReference type="Pfam" id="PF23343">
    <property type="entry name" value="REP_ORF2-G2P"/>
    <property type="match status" value="1"/>
</dbReference>
<accession>A0A9D9E728</accession>
<name>A0A9D9E728_9LACO</name>
<dbReference type="AlphaFoldDB" id="A0A9D9E728"/>
<evidence type="ECO:0000313" key="2">
    <source>
        <dbReference type="EMBL" id="MBO8441146.1"/>
    </source>
</evidence>
<dbReference type="InterPro" id="IPR056906">
    <property type="entry name" value="ORF2/G2P_dom"/>
</dbReference>
<gene>
    <name evidence="2" type="ORF">IAA89_01655</name>
</gene>
<comment type="caution">
    <text evidence="2">The sequence shown here is derived from an EMBL/GenBank/DDBJ whole genome shotgun (WGS) entry which is preliminary data.</text>
</comment>
<reference evidence="2" key="2">
    <citation type="journal article" date="2021" name="PeerJ">
        <title>Extensive microbial diversity within the chicken gut microbiome revealed by metagenomics and culture.</title>
        <authorList>
            <person name="Gilroy R."/>
            <person name="Ravi A."/>
            <person name="Getino M."/>
            <person name="Pursley I."/>
            <person name="Horton D.L."/>
            <person name="Alikhan N.F."/>
            <person name="Baker D."/>
            <person name="Gharbi K."/>
            <person name="Hall N."/>
            <person name="Watson M."/>
            <person name="Adriaenssens E.M."/>
            <person name="Foster-Nyarko E."/>
            <person name="Jarju S."/>
            <person name="Secka A."/>
            <person name="Antonio M."/>
            <person name="Oren A."/>
            <person name="Chaudhuri R.R."/>
            <person name="La Ragione R."/>
            <person name="Hildebrand F."/>
            <person name="Pallen M.J."/>
        </authorList>
    </citation>
    <scope>NUCLEOTIDE SEQUENCE</scope>
    <source>
        <strain evidence="2">C6-149</strain>
    </source>
</reference>
<dbReference type="Proteomes" id="UP000823614">
    <property type="component" value="Unassembled WGS sequence"/>
</dbReference>
<feature type="domain" description="Replication-associated protein ORF2/G2P" evidence="1">
    <location>
        <begin position="92"/>
        <end position="184"/>
    </location>
</feature>
<evidence type="ECO:0000259" key="1">
    <source>
        <dbReference type="Pfam" id="PF23343"/>
    </source>
</evidence>
<sequence length="267" mass="31513">MIIKKNNKKIKPNDKITIYENNNKIQINYTQQQPKSFPIKKINNNYYENKNKKIKKITHSSKRNHKNSNYVSSAKLQTLIKFNFIGSPDNESFITLTYKYPNYDPSQLNKDFNKFIRKLKSKNKNLGFIRINELQQNKSFHIHLLLKNVPNLNKLKIQNLWPHGLINYKPIENQIGVNKLANYFKYSPNSDNKKKITKSKLLEELPTGINLYSKSKNIKFPTIKKAEYKDIQPIIENYNLLSVNAYQIIDSNGQIVNQINKEFYNKK</sequence>
<organism evidence="2 3">
    <name type="scientific">Candidatus Gallilactobacillus intestinavium</name>
    <dbReference type="NCBI Taxonomy" id="2840838"/>
    <lineage>
        <taxon>Bacteria</taxon>
        <taxon>Bacillati</taxon>
        <taxon>Bacillota</taxon>
        <taxon>Bacilli</taxon>
        <taxon>Lactobacillales</taxon>
        <taxon>Lactobacillaceae</taxon>
        <taxon>Lactobacillaceae incertae sedis</taxon>
        <taxon>Candidatus Gallilactobacillus</taxon>
    </lineage>
</organism>
<proteinExistence type="predicted"/>
<reference evidence="2" key="1">
    <citation type="submission" date="2020-10" db="EMBL/GenBank/DDBJ databases">
        <authorList>
            <person name="Gilroy R."/>
        </authorList>
    </citation>
    <scope>NUCLEOTIDE SEQUENCE</scope>
    <source>
        <strain evidence="2">C6-149</strain>
    </source>
</reference>
<dbReference type="EMBL" id="JADIMP010000030">
    <property type="protein sequence ID" value="MBO8441146.1"/>
    <property type="molecule type" value="Genomic_DNA"/>
</dbReference>
<protein>
    <recommendedName>
        <fullName evidence="1">Replication-associated protein ORF2/G2P domain-containing protein</fullName>
    </recommendedName>
</protein>